<dbReference type="Gene3D" id="3.40.50.2300">
    <property type="match status" value="1"/>
</dbReference>
<reference evidence="8 9" key="1">
    <citation type="submission" date="2020-05" db="EMBL/GenBank/DDBJ databases">
        <authorList>
            <person name="Ruan W."/>
            <person name="Jeon C.O."/>
            <person name="Chun B.H."/>
        </authorList>
    </citation>
    <scope>NUCLEOTIDE SEQUENCE [LARGE SCALE GENOMIC DNA]</scope>
    <source>
        <strain evidence="8 9">TBZ9</strain>
    </source>
</reference>
<keyword evidence="9" id="KW-1185">Reference proteome</keyword>
<dbReference type="AlphaFoldDB" id="A0A7Y3TZR6"/>
<dbReference type="Pfam" id="PF01451">
    <property type="entry name" value="LMWPc"/>
    <property type="match status" value="1"/>
</dbReference>
<proteinExistence type="inferred from homology"/>
<feature type="active site" description="Proton donor" evidence="6">
    <location>
        <position position="118"/>
    </location>
</feature>
<evidence type="ECO:0000313" key="8">
    <source>
        <dbReference type="EMBL" id="NOG31669.1"/>
    </source>
</evidence>
<name>A0A7Y3TZR6_9GAMM</name>
<dbReference type="PANTHER" id="PTHR11717:SF31">
    <property type="entry name" value="LOW MOLECULAR WEIGHT PROTEIN-TYROSINE-PHOSPHATASE ETP-RELATED"/>
    <property type="match status" value="1"/>
</dbReference>
<dbReference type="CDD" id="cd16343">
    <property type="entry name" value="LMWPTP"/>
    <property type="match status" value="1"/>
</dbReference>
<sequence length="146" mass="16100">MFQHILVVCIGNICRSPVAEAMLRKQLPGKQLSSAGLNAVVDEGVDPKARQLAEQAGLEVASHKARQLTPAMLQAADLILVMSDGQRRAIADMSPAMLGKTMRLGQWLENGQGKDIPDPYQKSQEVFYYVHRLMDDATRAWARKLG</sequence>
<reference evidence="8 9" key="2">
    <citation type="submission" date="2020-06" db="EMBL/GenBank/DDBJ databases">
        <title>Halomonas songnenensis sp. nov., a moderately halophilic bacterium isolated from saline and alkaline soils.</title>
        <authorList>
            <person name="Jiang J."/>
            <person name="Pan Y."/>
        </authorList>
    </citation>
    <scope>NUCLEOTIDE SEQUENCE [LARGE SCALE GENOMIC DNA]</scope>
    <source>
        <strain evidence="8 9">TBZ9</strain>
    </source>
</reference>
<dbReference type="SMART" id="SM00226">
    <property type="entry name" value="LMWPc"/>
    <property type="match status" value="1"/>
</dbReference>
<evidence type="ECO:0000259" key="7">
    <source>
        <dbReference type="SMART" id="SM00226"/>
    </source>
</evidence>
<dbReference type="SUPFAM" id="SSF52788">
    <property type="entry name" value="Phosphotyrosine protein phosphatases I"/>
    <property type="match status" value="1"/>
</dbReference>
<keyword evidence="4" id="KW-0904">Protein phosphatase</keyword>
<dbReference type="InterPro" id="IPR036196">
    <property type="entry name" value="Ptyr_pPase_sf"/>
</dbReference>
<evidence type="ECO:0000256" key="1">
    <source>
        <dbReference type="ARBA" id="ARBA00011063"/>
    </source>
</evidence>
<evidence type="ECO:0000313" key="9">
    <source>
        <dbReference type="Proteomes" id="UP000588806"/>
    </source>
</evidence>
<feature type="domain" description="Phosphotyrosine protein phosphatase I" evidence="7">
    <location>
        <begin position="3"/>
        <end position="144"/>
    </location>
</feature>
<accession>A0A7Y3TZR6</accession>
<dbReference type="EMBL" id="JABFHI010000002">
    <property type="protein sequence ID" value="NOG31669.1"/>
    <property type="molecule type" value="Genomic_DNA"/>
</dbReference>
<organism evidence="8 9">
    <name type="scientific">Vreelandella azerica</name>
    <dbReference type="NCBI Taxonomy" id="2732867"/>
    <lineage>
        <taxon>Bacteria</taxon>
        <taxon>Pseudomonadati</taxon>
        <taxon>Pseudomonadota</taxon>
        <taxon>Gammaproteobacteria</taxon>
        <taxon>Oceanospirillales</taxon>
        <taxon>Halomonadaceae</taxon>
        <taxon>Vreelandella</taxon>
    </lineage>
</organism>
<dbReference type="InterPro" id="IPR017867">
    <property type="entry name" value="Tyr_phospatase_low_mol_wt"/>
</dbReference>
<feature type="active site" description="Nucleophile" evidence="6">
    <location>
        <position position="9"/>
    </location>
</feature>
<dbReference type="Proteomes" id="UP000588806">
    <property type="component" value="Unassembled WGS sequence"/>
</dbReference>
<evidence type="ECO:0000256" key="5">
    <source>
        <dbReference type="ARBA" id="ARBA00051722"/>
    </source>
</evidence>
<keyword evidence="3" id="KW-0378">Hydrolase</keyword>
<comment type="similarity">
    <text evidence="1">Belongs to the low molecular weight phosphotyrosine protein phosphatase family.</text>
</comment>
<dbReference type="PANTHER" id="PTHR11717">
    <property type="entry name" value="LOW MOLECULAR WEIGHT PROTEIN TYROSINE PHOSPHATASE"/>
    <property type="match status" value="1"/>
</dbReference>
<dbReference type="RefSeq" id="WP_171702102.1">
    <property type="nucleotide sequence ID" value="NZ_JABFHI010000002.1"/>
</dbReference>
<dbReference type="PRINTS" id="PR00719">
    <property type="entry name" value="LMWPTPASE"/>
</dbReference>
<dbReference type="GO" id="GO:0004725">
    <property type="term" value="F:protein tyrosine phosphatase activity"/>
    <property type="evidence" value="ECO:0007669"/>
    <property type="project" value="UniProtKB-EC"/>
</dbReference>
<gene>
    <name evidence="8" type="ORF">HLB35_07580</name>
</gene>
<dbReference type="EC" id="3.1.3.48" evidence="2"/>
<protein>
    <recommendedName>
        <fullName evidence="2">protein-tyrosine-phosphatase</fullName>
        <ecNumber evidence="2">3.1.3.48</ecNumber>
    </recommendedName>
</protein>
<feature type="active site" evidence="6">
    <location>
        <position position="15"/>
    </location>
</feature>
<comment type="catalytic activity">
    <reaction evidence="5">
        <text>O-phospho-L-tyrosyl-[protein] + H2O = L-tyrosyl-[protein] + phosphate</text>
        <dbReference type="Rhea" id="RHEA:10684"/>
        <dbReference type="Rhea" id="RHEA-COMP:10136"/>
        <dbReference type="Rhea" id="RHEA-COMP:20101"/>
        <dbReference type="ChEBI" id="CHEBI:15377"/>
        <dbReference type="ChEBI" id="CHEBI:43474"/>
        <dbReference type="ChEBI" id="CHEBI:46858"/>
        <dbReference type="ChEBI" id="CHEBI:61978"/>
        <dbReference type="EC" id="3.1.3.48"/>
    </reaction>
</comment>
<dbReference type="InterPro" id="IPR050438">
    <property type="entry name" value="LMW_PTPase"/>
</dbReference>
<comment type="caution">
    <text evidence="8">The sequence shown here is derived from an EMBL/GenBank/DDBJ whole genome shotgun (WGS) entry which is preliminary data.</text>
</comment>
<evidence type="ECO:0000256" key="3">
    <source>
        <dbReference type="ARBA" id="ARBA00022801"/>
    </source>
</evidence>
<evidence type="ECO:0000256" key="4">
    <source>
        <dbReference type="ARBA" id="ARBA00022912"/>
    </source>
</evidence>
<evidence type="ECO:0000256" key="6">
    <source>
        <dbReference type="PIRSR" id="PIRSR617867-1"/>
    </source>
</evidence>
<dbReference type="InterPro" id="IPR023485">
    <property type="entry name" value="Ptyr_pPase"/>
</dbReference>
<evidence type="ECO:0000256" key="2">
    <source>
        <dbReference type="ARBA" id="ARBA00013064"/>
    </source>
</evidence>